<comment type="caution">
    <text evidence="2">The sequence shown here is derived from an EMBL/GenBank/DDBJ whole genome shotgun (WGS) entry which is preliminary data.</text>
</comment>
<dbReference type="RefSeq" id="WP_289164543.1">
    <property type="nucleotide sequence ID" value="NZ_JASZZN010000011.1"/>
</dbReference>
<dbReference type="PANTHER" id="PTHR43190:SF3">
    <property type="entry name" value="N-ACETYL-D-GLUCOSAMINE KINASE"/>
    <property type="match status" value="1"/>
</dbReference>
<evidence type="ECO:0000313" key="3">
    <source>
        <dbReference type="Proteomes" id="UP001239462"/>
    </source>
</evidence>
<sequence>MTRHESTPLVAGVDAGGSKTIAWIDHPRPFRPQSDDRTTDLVRPLAEGIGGTGNPRVGGYEAAANEIEYAVRQALSTPNVTTESATTRLTRVCVGAAGAGRREEQKHLAAILSKRFPGTAIIVTDDAVPVLAAASPTATGMILISGTGSFAWARNSSGADARAGGWGVVIGDPGSGYALAIAGLDAVARAVDGRGPETTLLTSFCDRFAVKDPMRLIDHVYAPSMTRREIAKQSRLVIAAAETGDSVAREIVESAAEELARHVRTLARRLNLSAGITLALSGGVLVNEPLLREQLLERIDCLQLKTRLVDAPVAGALVLANRPDLIEILQNRLVSATSM</sequence>
<gene>
    <name evidence="2" type="ORF">QTN89_16250</name>
</gene>
<organism evidence="2 3">
    <name type="scientific">Roseiconus lacunae</name>
    <dbReference type="NCBI Taxonomy" id="2605694"/>
    <lineage>
        <taxon>Bacteria</taxon>
        <taxon>Pseudomonadati</taxon>
        <taxon>Planctomycetota</taxon>
        <taxon>Planctomycetia</taxon>
        <taxon>Pirellulales</taxon>
        <taxon>Pirellulaceae</taxon>
        <taxon>Roseiconus</taxon>
    </lineage>
</organism>
<feature type="domain" description="ATPase BadF/BadG/BcrA/BcrD type" evidence="1">
    <location>
        <begin position="12"/>
        <end position="297"/>
    </location>
</feature>
<dbReference type="Proteomes" id="UP001239462">
    <property type="component" value="Unassembled WGS sequence"/>
</dbReference>
<dbReference type="SUPFAM" id="SSF53067">
    <property type="entry name" value="Actin-like ATPase domain"/>
    <property type="match status" value="2"/>
</dbReference>
<evidence type="ECO:0000313" key="2">
    <source>
        <dbReference type="EMBL" id="MDM4017001.1"/>
    </source>
</evidence>
<dbReference type="Gene3D" id="3.30.420.40">
    <property type="match status" value="2"/>
</dbReference>
<dbReference type="InterPro" id="IPR043129">
    <property type="entry name" value="ATPase_NBD"/>
</dbReference>
<proteinExistence type="predicted"/>
<evidence type="ECO:0000259" key="1">
    <source>
        <dbReference type="Pfam" id="PF01869"/>
    </source>
</evidence>
<dbReference type="Pfam" id="PF01869">
    <property type="entry name" value="BcrAD_BadFG"/>
    <property type="match status" value="1"/>
</dbReference>
<dbReference type="PANTHER" id="PTHR43190">
    <property type="entry name" value="N-ACETYL-D-GLUCOSAMINE KINASE"/>
    <property type="match status" value="1"/>
</dbReference>
<protein>
    <submittedName>
        <fullName evidence="2">BadF/BadG/BcrA/BcrD ATPase family protein</fullName>
    </submittedName>
</protein>
<dbReference type="InterPro" id="IPR002731">
    <property type="entry name" value="ATPase_BadF"/>
</dbReference>
<dbReference type="EMBL" id="JASZZN010000011">
    <property type="protein sequence ID" value="MDM4017001.1"/>
    <property type="molecule type" value="Genomic_DNA"/>
</dbReference>
<dbReference type="InterPro" id="IPR052519">
    <property type="entry name" value="Euk-type_GlcNAc_Kinase"/>
</dbReference>
<accession>A0ABT7PKJ5</accession>
<dbReference type="CDD" id="cd24007">
    <property type="entry name" value="ASKHA_NBD_eukNAGK-like"/>
    <property type="match status" value="1"/>
</dbReference>
<keyword evidence="3" id="KW-1185">Reference proteome</keyword>
<reference evidence="2 3" key="1">
    <citation type="submission" date="2023-06" db="EMBL/GenBank/DDBJ databases">
        <title>Roseiconus lacunae JC819 isolated from Gulf of Mannar region, Tamil Nadu.</title>
        <authorList>
            <person name="Pk S."/>
            <person name="Ch S."/>
            <person name="Ch V.R."/>
        </authorList>
    </citation>
    <scope>NUCLEOTIDE SEQUENCE [LARGE SCALE GENOMIC DNA]</scope>
    <source>
        <strain evidence="2 3">JC819</strain>
    </source>
</reference>
<name>A0ABT7PKJ5_9BACT</name>